<feature type="domain" description="Major facilitator superfamily (MFS) profile" evidence="5">
    <location>
        <begin position="240"/>
        <end position="442"/>
    </location>
</feature>
<dbReference type="OrthoDB" id="410267at2759"/>
<feature type="compositionally biased region" description="Polar residues" evidence="3">
    <location>
        <begin position="1"/>
        <end position="14"/>
    </location>
</feature>
<feature type="transmembrane region" description="Helical" evidence="4">
    <location>
        <begin position="192"/>
        <end position="217"/>
    </location>
</feature>
<feature type="transmembrane region" description="Helical" evidence="4">
    <location>
        <begin position="378"/>
        <end position="401"/>
    </location>
</feature>
<sequence>MEVIASQNRPSPQVQEKDGTYTEEDQSEETYPEGGLEAWLVVFGSFCGVIGAFGVMNTIGIFQAYVAEHQLKDYSESTIGWIFSMYVFLAFFCGIQIGPIFDAHGPRLLVLAGGICLCLSMFLVGFCTAYWHFMLVFGVLGGLGTSLIFTPAFAAVGHFFLVKRGWATGIGATGGSLGGIIFPLALQRLFPLVGFAWATRIIGFIILACCSVSVSLVRSRLPPKPGQTVMPDLRILRQIPFLLVTLGTYFTEWALFIPVTYLTSFAISTGALSPALSYQLVAILNAGSCLGRAAAGIMADHLGRFNSMIAMLALCTATTATFWMPAAVLTPSSPSDNTAIKALSIVYALIFGFASGSNISLTPVCVGQLCDTNVYGRYYATSYTIVSFGSLTGIPIAGSILSAAGGHYWGVVTFTLGCYIAALACFTGARACSVGWRIAVKY</sequence>
<dbReference type="InterPro" id="IPR036259">
    <property type="entry name" value="MFS_trans_sf"/>
</dbReference>
<dbReference type="EMBL" id="ML976692">
    <property type="protein sequence ID" value="KAF1971677.1"/>
    <property type="molecule type" value="Genomic_DNA"/>
</dbReference>
<organism evidence="6 7">
    <name type="scientific">Bimuria novae-zelandiae CBS 107.79</name>
    <dbReference type="NCBI Taxonomy" id="1447943"/>
    <lineage>
        <taxon>Eukaryota</taxon>
        <taxon>Fungi</taxon>
        <taxon>Dikarya</taxon>
        <taxon>Ascomycota</taxon>
        <taxon>Pezizomycotina</taxon>
        <taxon>Dothideomycetes</taxon>
        <taxon>Pleosporomycetidae</taxon>
        <taxon>Pleosporales</taxon>
        <taxon>Massarineae</taxon>
        <taxon>Didymosphaeriaceae</taxon>
        <taxon>Bimuria</taxon>
    </lineage>
</organism>
<keyword evidence="7" id="KW-1185">Reference proteome</keyword>
<proteinExistence type="inferred from homology"/>
<feature type="transmembrane region" description="Helical" evidence="4">
    <location>
        <begin position="238"/>
        <end position="256"/>
    </location>
</feature>
<gene>
    <name evidence="6" type="ORF">BU23DRAFT_509848</name>
</gene>
<keyword evidence="4" id="KW-1133">Transmembrane helix</keyword>
<name>A0A6A5VEL8_9PLEO</name>
<feature type="transmembrane region" description="Helical" evidence="4">
    <location>
        <begin position="108"/>
        <end position="131"/>
    </location>
</feature>
<feature type="transmembrane region" description="Helical" evidence="4">
    <location>
        <begin position="345"/>
        <end position="366"/>
    </location>
</feature>
<feature type="transmembrane region" description="Helical" evidence="4">
    <location>
        <begin position="407"/>
        <end position="429"/>
    </location>
</feature>
<dbReference type="PANTHER" id="PTHR11360:SF177">
    <property type="entry name" value="RIBOFLAVIN TRANSPORTER MCH5"/>
    <property type="match status" value="1"/>
</dbReference>
<dbReference type="PANTHER" id="PTHR11360">
    <property type="entry name" value="MONOCARBOXYLATE TRANSPORTER"/>
    <property type="match status" value="1"/>
</dbReference>
<dbReference type="PROSITE" id="PS50850">
    <property type="entry name" value="MFS"/>
    <property type="match status" value="1"/>
</dbReference>
<dbReference type="Pfam" id="PF07690">
    <property type="entry name" value="MFS_1"/>
    <property type="match status" value="1"/>
</dbReference>
<feature type="transmembrane region" description="Helical" evidence="4">
    <location>
        <begin position="307"/>
        <end position="325"/>
    </location>
</feature>
<dbReference type="Proteomes" id="UP000800036">
    <property type="component" value="Unassembled WGS sequence"/>
</dbReference>
<dbReference type="InterPro" id="IPR050327">
    <property type="entry name" value="Proton-linked_MCT"/>
</dbReference>
<feature type="region of interest" description="Disordered" evidence="3">
    <location>
        <begin position="1"/>
        <end position="27"/>
    </location>
</feature>
<dbReference type="AlphaFoldDB" id="A0A6A5VEL8"/>
<evidence type="ECO:0000256" key="4">
    <source>
        <dbReference type="SAM" id="Phobius"/>
    </source>
</evidence>
<evidence type="ECO:0000256" key="3">
    <source>
        <dbReference type="SAM" id="MobiDB-lite"/>
    </source>
</evidence>
<keyword evidence="4" id="KW-0472">Membrane</keyword>
<evidence type="ECO:0000313" key="7">
    <source>
        <dbReference type="Proteomes" id="UP000800036"/>
    </source>
</evidence>
<comment type="subcellular location">
    <subcellularLocation>
        <location evidence="1">Membrane</location>
        <topology evidence="1">Multi-pass membrane protein</topology>
    </subcellularLocation>
</comment>
<dbReference type="InterPro" id="IPR020846">
    <property type="entry name" value="MFS_dom"/>
</dbReference>
<dbReference type="GO" id="GO:0016020">
    <property type="term" value="C:membrane"/>
    <property type="evidence" value="ECO:0007669"/>
    <property type="project" value="UniProtKB-SubCell"/>
</dbReference>
<keyword evidence="4" id="KW-0812">Transmembrane</keyword>
<evidence type="ECO:0000259" key="5">
    <source>
        <dbReference type="PROSITE" id="PS50850"/>
    </source>
</evidence>
<accession>A0A6A5VEL8</accession>
<evidence type="ECO:0000313" key="6">
    <source>
        <dbReference type="EMBL" id="KAF1971677.1"/>
    </source>
</evidence>
<protein>
    <submittedName>
        <fullName evidence="6">MFS general substrate transporter</fullName>
    </submittedName>
</protein>
<feature type="transmembrane region" description="Helical" evidence="4">
    <location>
        <begin position="276"/>
        <end position="295"/>
    </location>
</feature>
<comment type="similarity">
    <text evidence="2">Belongs to the major facilitator superfamily. Monocarboxylate porter (TC 2.A.1.13) family.</text>
</comment>
<dbReference type="InterPro" id="IPR011701">
    <property type="entry name" value="MFS"/>
</dbReference>
<evidence type="ECO:0000256" key="1">
    <source>
        <dbReference type="ARBA" id="ARBA00004141"/>
    </source>
</evidence>
<dbReference type="SUPFAM" id="SSF103473">
    <property type="entry name" value="MFS general substrate transporter"/>
    <property type="match status" value="1"/>
</dbReference>
<feature type="transmembrane region" description="Helical" evidence="4">
    <location>
        <begin position="38"/>
        <end position="66"/>
    </location>
</feature>
<dbReference type="GO" id="GO:0022857">
    <property type="term" value="F:transmembrane transporter activity"/>
    <property type="evidence" value="ECO:0007669"/>
    <property type="project" value="InterPro"/>
</dbReference>
<feature type="transmembrane region" description="Helical" evidence="4">
    <location>
        <begin position="166"/>
        <end position="186"/>
    </location>
</feature>
<reference evidence="6" key="1">
    <citation type="journal article" date="2020" name="Stud. Mycol.">
        <title>101 Dothideomycetes genomes: a test case for predicting lifestyles and emergence of pathogens.</title>
        <authorList>
            <person name="Haridas S."/>
            <person name="Albert R."/>
            <person name="Binder M."/>
            <person name="Bloem J."/>
            <person name="Labutti K."/>
            <person name="Salamov A."/>
            <person name="Andreopoulos B."/>
            <person name="Baker S."/>
            <person name="Barry K."/>
            <person name="Bills G."/>
            <person name="Bluhm B."/>
            <person name="Cannon C."/>
            <person name="Castanera R."/>
            <person name="Culley D."/>
            <person name="Daum C."/>
            <person name="Ezra D."/>
            <person name="Gonzalez J."/>
            <person name="Henrissat B."/>
            <person name="Kuo A."/>
            <person name="Liang C."/>
            <person name="Lipzen A."/>
            <person name="Lutzoni F."/>
            <person name="Magnuson J."/>
            <person name="Mondo S."/>
            <person name="Nolan M."/>
            <person name="Ohm R."/>
            <person name="Pangilinan J."/>
            <person name="Park H.-J."/>
            <person name="Ramirez L."/>
            <person name="Alfaro M."/>
            <person name="Sun H."/>
            <person name="Tritt A."/>
            <person name="Yoshinaga Y."/>
            <person name="Zwiers L.-H."/>
            <person name="Turgeon B."/>
            <person name="Goodwin S."/>
            <person name="Spatafora J."/>
            <person name="Crous P."/>
            <person name="Grigoriev I."/>
        </authorList>
    </citation>
    <scope>NUCLEOTIDE SEQUENCE</scope>
    <source>
        <strain evidence="6">CBS 107.79</strain>
    </source>
</reference>
<feature type="transmembrane region" description="Helical" evidence="4">
    <location>
        <begin position="78"/>
        <end position="101"/>
    </location>
</feature>
<feature type="transmembrane region" description="Helical" evidence="4">
    <location>
        <begin position="137"/>
        <end position="161"/>
    </location>
</feature>
<dbReference type="Gene3D" id="1.20.1250.20">
    <property type="entry name" value="MFS general substrate transporter like domains"/>
    <property type="match status" value="2"/>
</dbReference>
<evidence type="ECO:0000256" key="2">
    <source>
        <dbReference type="ARBA" id="ARBA00006727"/>
    </source>
</evidence>